<evidence type="ECO:0000313" key="7">
    <source>
        <dbReference type="EMBL" id="CAI9087434.1"/>
    </source>
</evidence>
<organism evidence="7 8">
    <name type="scientific">Oldenlandia corymbosa var. corymbosa</name>
    <dbReference type="NCBI Taxonomy" id="529605"/>
    <lineage>
        <taxon>Eukaryota</taxon>
        <taxon>Viridiplantae</taxon>
        <taxon>Streptophyta</taxon>
        <taxon>Embryophyta</taxon>
        <taxon>Tracheophyta</taxon>
        <taxon>Spermatophyta</taxon>
        <taxon>Magnoliopsida</taxon>
        <taxon>eudicotyledons</taxon>
        <taxon>Gunneridae</taxon>
        <taxon>Pentapetalae</taxon>
        <taxon>asterids</taxon>
        <taxon>lamiids</taxon>
        <taxon>Gentianales</taxon>
        <taxon>Rubiaceae</taxon>
        <taxon>Rubioideae</taxon>
        <taxon>Spermacoceae</taxon>
        <taxon>Hedyotis-Oldenlandia complex</taxon>
        <taxon>Oldenlandia</taxon>
    </lineage>
</organism>
<dbReference type="EMBL" id="OX459118">
    <property type="protein sequence ID" value="CAI9087434.1"/>
    <property type="molecule type" value="Genomic_DNA"/>
</dbReference>
<keyword evidence="2" id="KW-0805">Transcription regulation</keyword>
<feature type="compositionally biased region" description="Basic and acidic residues" evidence="5">
    <location>
        <begin position="11"/>
        <end position="21"/>
    </location>
</feature>
<dbReference type="PANTHER" id="PTHR13935">
    <property type="entry name" value="ACHAETE-SCUTE TRANSCRIPTION FACTOR-RELATED"/>
    <property type="match status" value="1"/>
</dbReference>
<accession>A0AAV1BVU5</accession>
<dbReference type="GO" id="GO:0090575">
    <property type="term" value="C:RNA polymerase II transcription regulator complex"/>
    <property type="evidence" value="ECO:0007669"/>
    <property type="project" value="TreeGrafter"/>
</dbReference>
<gene>
    <name evidence="7" type="ORF">OLC1_LOCUS274</name>
</gene>
<dbReference type="Proteomes" id="UP001161247">
    <property type="component" value="Chromosome 1"/>
</dbReference>
<keyword evidence="3" id="KW-0804">Transcription</keyword>
<dbReference type="SUPFAM" id="SSF47459">
    <property type="entry name" value="HLH, helix-loop-helix DNA-binding domain"/>
    <property type="match status" value="1"/>
</dbReference>
<feature type="domain" description="BHLH" evidence="6">
    <location>
        <begin position="9"/>
        <end position="61"/>
    </location>
</feature>
<dbReference type="GO" id="GO:0000977">
    <property type="term" value="F:RNA polymerase II transcription regulatory region sequence-specific DNA binding"/>
    <property type="evidence" value="ECO:0007669"/>
    <property type="project" value="TreeGrafter"/>
</dbReference>
<dbReference type="InterPro" id="IPR011598">
    <property type="entry name" value="bHLH_dom"/>
</dbReference>
<protein>
    <submittedName>
        <fullName evidence="7">OLC1v1021502C1</fullName>
    </submittedName>
</protein>
<feature type="compositionally biased region" description="Polar residues" evidence="5">
    <location>
        <begin position="1"/>
        <end position="10"/>
    </location>
</feature>
<sequence length="172" mass="19476">MEQNPNSSSSKADRKTIEKNRRNQMKTLLTQLNSLVPHQSNKEALSLPDRIGEAISYIKTKQIRLEELKEKRDSLIEPKKSKNVMGSLREPHVDVQEMGSALQVVLITGSDCRFMFREAIRVLHEEGAQVVNASFYVAGDTIFHTLHSKIDESAQGHAAARITERLKKYVYG</sequence>
<name>A0AAV1BVU5_OLDCO</name>
<keyword evidence="4" id="KW-0539">Nucleus</keyword>
<dbReference type="InterPro" id="IPR036638">
    <property type="entry name" value="HLH_DNA-bd_sf"/>
</dbReference>
<dbReference type="Gene3D" id="4.10.280.10">
    <property type="entry name" value="Helix-loop-helix DNA-binding domain"/>
    <property type="match status" value="1"/>
</dbReference>
<dbReference type="InterPro" id="IPR015660">
    <property type="entry name" value="MASH1/Ascl1a-like"/>
</dbReference>
<dbReference type="GO" id="GO:0000981">
    <property type="term" value="F:DNA-binding transcription factor activity, RNA polymerase II-specific"/>
    <property type="evidence" value="ECO:0007669"/>
    <property type="project" value="TreeGrafter"/>
</dbReference>
<evidence type="ECO:0000256" key="2">
    <source>
        <dbReference type="ARBA" id="ARBA00023015"/>
    </source>
</evidence>
<comment type="subcellular location">
    <subcellularLocation>
        <location evidence="1">Nucleus</location>
    </subcellularLocation>
</comment>
<keyword evidence="8" id="KW-1185">Reference proteome</keyword>
<evidence type="ECO:0000256" key="5">
    <source>
        <dbReference type="SAM" id="MobiDB-lite"/>
    </source>
</evidence>
<evidence type="ECO:0000256" key="4">
    <source>
        <dbReference type="ARBA" id="ARBA00023242"/>
    </source>
</evidence>
<evidence type="ECO:0000256" key="3">
    <source>
        <dbReference type="ARBA" id="ARBA00023163"/>
    </source>
</evidence>
<evidence type="ECO:0000313" key="8">
    <source>
        <dbReference type="Proteomes" id="UP001161247"/>
    </source>
</evidence>
<evidence type="ECO:0000256" key="1">
    <source>
        <dbReference type="ARBA" id="ARBA00004123"/>
    </source>
</evidence>
<proteinExistence type="predicted"/>
<dbReference type="AlphaFoldDB" id="A0AAV1BVU5"/>
<reference evidence="7" key="1">
    <citation type="submission" date="2023-03" db="EMBL/GenBank/DDBJ databases">
        <authorList>
            <person name="Julca I."/>
        </authorList>
    </citation>
    <scope>NUCLEOTIDE SEQUENCE</scope>
</reference>
<evidence type="ECO:0000259" key="6">
    <source>
        <dbReference type="PROSITE" id="PS50888"/>
    </source>
</evidence>
<dbReference type="GO" id="GO:0046983">
    <property type="term" value="F:protein dimerization activity"/>
    <property type="evidence" value="ECO:0007669"/>
    <property type="project" value="InterPro"/>
</dbReference>
<dbReference type="Pfam" id="PF00010">
    <property type="entry name" value="HLH"/>
    <property type="match status" value="1"/>
</dbReference>
<dbReference type="PROSITE" id="PS50888">
    <property type="entry name" value="BHLH"/>
    <property type="match status" value="1"/>
</dbReference>
<feature type="region of interest" description="Disordered" evidence="5">
    <location>
        <begin position="1"/>
        <end position="23"/>
    </location>
</feature>
<dbReference type="PANTHER" id="PTHR13935:SF90">
    <property type="entry name" value="TRANSCRIPTION FACTOR BHLH162"/>
    <property type="match status" value="1"/>
</dbReference>